<comment type="caution">
    <text evidence="2">The sequence shown here is derived from an EMBL/GenBank/DDBJ whole genome shotgun (WGS) entry which is preliminary data.</text>
</comment>
<protein>
    <submittedName>
        <fullName evidence="2">Uncharacterized protein</fullName>
    </submittedName>
</protein>
<gene>
    <name evidence="2" type="ORF">H0235_005264</name>
</gene>
<evidence type="ECO:0000256" key="1">
    <source>
        <dbReference type="SAM" id="MobiDB-lite"/>
    </source>
</evidence>
<feature type="region of interest" description="Disordered" evidence="1">
    <location>
        <begin position="1"/>
        <end position="38"/>
    </location>
</feature>
<feature type="compositionally biased region" description="Basic residues" evidence="1">
    <location>
        <begin position="197"/>
        <end position="206"/>
    </location>
</feature>
<organism evidence="2 3">
    <name type="scientific">Vespula pensylvanica</name>
    <name type="common">Western yellow jacket</name>
    <name type="synonym">Wasp</name>
    <dbReference type="NCBI Taxonomy" id="30213"/>
    <lineage>
        <taxon>Eukaryota</taxon>
        <taxon>Metazoa</taxon>
        <taxon>Ecdysozoa</taxon>
        <taxon>Arthropoda</taxon>
        <taxon>Hexapoda</taxon>
        <taxon>Insecta</taxon>
        <taxon>Pterygota</taxon>
        <taxon>Neoptera</taxon>
        <taxon>Endopterygota</taxon>
        <taxon>Hymenoptera</taxon>
        <taxon>Apocrita</taxon>
        <taxon>Aculeata</taxon>
        <taxon>Vespoidea</taxon>
        <taxon>Vespidae</taxon>
        <taxon>Vespinae</taxon>
        <taxon>Vespula</taxon>
    </lineage>
</organism>
<evidence type="ECO:0000313" key="3">
    <source>
        <dbReference type="Proteomes" id="UP000600918"/>
    </source>
</evidence>
<accession>A0A834P9W9</accession>
<dbReference type="Proteomes" id="UP000600918">
    <property type="component" value="Unassembled WGS sequence"/>
</dbReference>
<sequence length="227" mass="25140">MFNLRNNNSTSDSSSSNNSNSSSSSSSSNSNSSSSRSSKSSDVLAARWCPSGALGTTSTNHRNSLTQPYVQVPVDTYVGRMYNVECKEEGRKSSPKVVVIDYSSVRSLPFRSLYANVKLLLTGNGRPLLPVAVHFDDSNVSSATKKDLLKKNEPLESRTCERNITRTSIILSSRKRKRILQKYLEENAVNKSAGRSKNLKTTKKSKNIQNKENETLGDRPILQFHES</sequence>
<reference evidence="2" key="1">
    <citation type="journal article" date="2020" name="G3 (Bethesda)">
        <title>High-Quality Assemblies for Three Invasive Social Wasps from the &lt;i&gt;Vespula&lt;/i&gt; Genus.</title>
        <authorList>
            <person name="Harrop T.W.R."/>
            <person name="Guhlin J."/>
            <person name="McLaughlin G.M."/>
            <person name="Permina E."/>
            <person name="Stockwell P."/>
            <person name="Gilligan J."/>
            <person name="Le Lec M.F."/>
            <person name="Gruber M.A.M."/>
            <person name="Quinn O."/>
            <person name="Lovegrove M."/>
            <person name="Duncan E.J."/>
            <person name="Remnant E.J."/>
            <person name="Van Eeckhoven J."/>
            <person name="Graham B."/>
            <person name="Knapp R.A."/>
            <person name="Langford K.W."/>
            <person name="Kronenberg Z."/>
            <person name="Press M.O."/>
            <person name="Eacker S.M."/>
            <person name="Wilson-Rankin E.E."/>
            <person name="Purcell J."/>
            <person name="Lester P.J."/>
            <person name="Dearden P.K."/>
        </authorList>
    </citation>
    <scope>NUCLEOTIDE SEQUENCE</scope>
    <source>
        <strain evidence="2">Volc-1</strain>
    </source>
</reference>
<proteinExistence type="predicted"/>
<feature type="region of interest" description="Disordered" evidence="1">
    <location>
        <begin position="191"/>
        <end position="227"/>
    </location>
</feature>
<dbReference type="EMBL" id="JACSDY010000003">
    <property type="protein sequence ID" value="KAF7432340.1"/>
    <property type="molecule type" value="Genomic_DNA"/>
</dbReference>
<evidence type="ECO:0000313" key="2">
    <source>
        <dbReference type="EMBL" id="KAF7432340.1"/>
    </source>
</evidence>
<name>A0A834P9W9_VESPE</name>
<keyword evidence="3" id="KW-1185">Reference proteome</keyword>
<dbReference type="AlphaFoldDB" id="A0A834P9W9"/>